<accession>A0A4Q7UUP4</accession>
<reference evidence="2 3" key="1">
    <citation type="submission" date="2019-02" db="EMBL/GenBank/DDBJ databases">
        <title>Sequencing the genomes of 1000 actinobacteria strains.</title>
        <authorList>
            <person name="Klenk H.-P."/>
        </authorList>
    </citation>
    <scope>NUCLEOTIDE SEQUENCE [LARGE SCALE GENOMIC DNA]</scope>
    <source>
        <strain evidence="2 3">DSM 45779</strain>
    </source>
</reference>
<dbReference type="GO" id="GO:0016491">
    <property type="term" value="F:oxidoreductase activity"/>
    <property type="evidence" value="ECO:0007669"/>
    <property type="project" value="InterPro"/>
</dbReference>
<name>A0A4Q7UUP4_PSEST</name>
<comment type="caution">
    <text evidence="2">The sequence shown here is derived from an EMBL/GenBank/DDBJ whole genome shotgun (WGS) entry which is preliminary data.</text>
</comment>
<protein>
    <submittedName>
        <fullName evidence="2">Ribonucleoside-diphosphate reductase beta chain</fullName>
    </submittedName>
</protein>
<dbReference type="SUPFAM" id="SSF47240">
    <property type="entry name" value="Ferritin-like"/>
    <property type="match status" value="1"/>
</dbReference>
<evidence type="ECO:0000313" key="3">
    <source>
        <dbReference type="Proteomes" id="UP000291591"/>
    </source>
</evidence>
<dbReference type="InterPro" id="IPR012348">
    <property type="entry name" value="RNR-like"/>
</dbReference>
<dbReference type="Proteomes" id="UP000291591">
    <property type="component" value="Unassembled WGS sequence"/>
</dbReference>
<dbReference type="InterPro" id="IPR000358">
    <property type="entry name" value="RNR_small_fam"/>
</dbReference>
<comment type="cofactor">
    <cofactor evidence="1">
        <name>Fe cation</name>
        <dbReference type="ChEBI" id="CHEBI:24875"/>
    </cofactor>
</comment>
<dbReference type="OrthoDB" id="5500270at2"/>
<evidence type="ECO:0000313" key="2">
    <source>
        <dbReference type="EMBL" id="RZT85475.1"/>
    </source>
</evidence>
<dbReference type="GO" id="GO:0009263">
    <property type="term" value="P:deoxyribonucleotide biosynthetic process"/>
    <property type="evidence" value="ECO:0007669"/>
    <property type="project" value="InterPro"/>
</dbReference>
<keyword evidence="3" id="KW-1185">Reference proteome</keyword>
<gene>
    <name evidence="2" type="ORF">EV383_2341</name>
</gene>
<dbReference type="Pfam" id="PF00268">
    <property type="entry name" value="Ribonuc_red_sm"/>
    <property type="match status" value="1"/>
</dbReference>
<dbReference type="Gene3D" id="1.10.620.20">
    <property type="entry name" value="Ribonucleotide Reductase, subunit A"/>
    <property type="match status" value="1"/>
</dbReference>
<proteinExistence type="predicted"/>
<dbReference type="EMBL" id="SHKL01000001">
    <property type="protein sequence ID" value="RZT85475.1"/>
    <property type="molecule type" value="Genomic_DNA"/>
</dbReference>
<evidence type="ECO:0000256" key="1">
    <source>
        <dbReference type="ARBA" id="ARBA00001962"/>
    </source>
</evidence>
<sequence>MISGYDHFVQLAESLQWDETTLDLSADREAWPKLGETERDQVLGLLAGFVIAETAVAGNLGNYQVAAAGRDEKSMEEAFRSQARDEARHARFFDLVTAEVAGIPGATAAQRRDHLRTFVADDLVDLFEGRLPATAERLVEDHGGLTDAVGLYHMVIEGVVLLAGQHAMLEALEGLSHKLPGVHKGMELVLRDERWHIGFGSRVIQNADIGADKANELLEWGESATKSWGNLITVEAIEIAMRQHRRRLKATGIKFWSDA</sequence>
<organism evidence="2 3">
    <name type="scientific">Pseudonocardia sediminis</name>
    <dbReference type="NCBI Taxonomy" id="1397368"/>
    <lineage>
        <taxon>Bacteria</taxon>
        <taxon>Bacillati</taxon>
        <taxon>Actinomycetota</taxon>
        <taxon>Actinomycetes</taxon>
        <taxon>Pseudonocardiales</taxon>
        <taxon>Pseudonocardiaceae</taxon>
        <taxon>Pseudonocardia</taxon>
    </lineage>
</organism>
<dbReference type="AlphaFoldDB" id="A0A4Q7UUP4"/>
<dbReference type="RefSeq" id="WP_130289927.1">
    <property type="nucleotide sequence ID" value="NZ_SHKL01000001.1"/>
</dbReference>
<dbReference type="InterPro" id="IPR009078">
    <property type="entry name" value="Ferritin-like_SF"/>
</dbReference>